<evidence type="ECO:0000256" key="4">
    <source>
        <dbReference type="ARBA" id="ARBA00022729"/>
    </source>
</evidence>
<evidence type="ECO:0000256" key="3">
    <source>
        <dbReference type="ARBA" id="ARBA00022651"/>
    </source>
</evidence>
<reference evidence="11 12" key="1">
    <citation type="submission" date="2015-10" db="EMBL/GenBank/DDBJ databases">
        <title>Conservation of the essential genome among Caulobacter and Brevundimonas species.</title>
        <authorList>
            <person name="Scott D."/>
            <person name="Ely B."/>
        </authorList>
    </citation>
    <scope>NUCLEOTIDE SEQUENCE [LARGE SCALE GENOMIC DNA]</scope>
    <source>
        <strain evidence="11 12">CB4</strain>
    </source>
</reference>
<evidence type="ECO:0000256" key="5">
    <source>
        <dbReference type="ARBA" id="ARBA00022801"/>
    </source>
</evidence>
<evidence type="ECO:0000313" key="12">
    <source>
        <dbReference type="Proteomes" id="UP000056905"/>
    </source>
</evidence>
<evidence type="ECO:0000256" key="8">
    <source>
        <dbReference type="ARBA" id="ARBA00023326"/>
    </source>
</evidence>
<evidence type="ECO:0000256" key="7">
    <source>
        <dbReference type="ARBA" id="ARBA00023295"/>
    </source>
</evidence>
<dbReference type="Pfam" id="PF00331">
    <property type="entry name" value="Glyco_hydro_10"/>
    <property type="match status" value="1"/>
</dbReference>
<dbReference type="KEGG" id="chq:AQ619_15695"/>
<dbReference type="PROSITE" id="PS51760">
    <property type="entry name" value="GH10_2"/>
    <property type="match status" value="1"/>
</dbReference>
<evidence type="ECO:0000256" key="9">
    <source>
        <dbReference type="RuleBase" id="RU361174"/>
    </source>
</evidence>
<accession>A0A0P0P4I3</accession>
<proteinExistence type="inferred from homology"/>
<dbReference type="GO" id="GO:0045493">
    <property type="term" value="P:xylan catabolic process"/>
    <property type="evidence" value="ECO:0007669"/>
    <property type="project" value="UniProtKB-KW"/>
</dbReference>
<dbReference type="SMART" id="SM00633">
    <property type="entry name" value="Glyco_10"/>
    <property type="match status" value="1"/>
</dbReference>
<evidence type="ECO:0000313" key="11">
    <source>
        <dbReference type="EMBL" id="ALL15372.1"/>
    </source>
</evidence>
<evidence type="ECO:0000256" key="2">
    <source>
        <dbReference type="ARBA" id="ARBA00007495"/>
    </source>
</evidence>
<evidence type="ECO:0000256" key="6">
    <source>
        <dbReference type="ARBA" id="ARBA00023277"/>
    </source>
</evidence>
<gene>
    <name evidence="11" type="ORF">AQ619_15695</name>
</gene>
<keyword evidence="5 9" id="KW-0378">Hydrolase</keyword>
<evidence type="ECO:0000256" key="1">
    <source>
        <dbReference type="ARBA" id="ARBA00000681"/>
    </source>
</evidence>
<dbReference type="PRINTS" id="PR00134">
    <property type="entry name" value="GLHYDRLASE10"/>
</dbReference>
<dbReference type="InterPro" id="IPR017853">
    <property type="entry name" value="GH"/>
</dbReference>
<evidence type="ECO:0000259" key="10">
    <source>
        <dbReference type="PROSITE" id="PS51760"/>
    </source>
</evidence>
<protein>
    <recommendedName>
        <fullName evidence="9">Beta-xylanase</fullName>
        <ecNumber evidence="9">3.2.1.8</ecNumber>
    </recommendedName>
</protein>
<dbReference type="PANTHER" id="PTHR31490:SF88">
    <property type="entry name" value="BETA-XYLANASE"/>
    <property type="match status" value="1"/>
</dbReference>
<organism evidence="11 12">
    <name type="scientific">Caulobacter henricii</name>
    <dbReference type="NCBI Taxonomy" id="69395"/>
    <lineage>
        <taxon>Bacteria</taxon>
        <taxon>Pseudomonadati</taxon>
        <taxon>Pseudomonadota</taxon>
        <taxon>Alphaproteobacteria</taxon>
        <taxon>Caulobacterales</taxon>
        <taxon>Caulobacteraceae</taxon>
        <taxon>Caulobacter</taxon>
    </lineage>
</organism>
<keyword evidence="4" id="KW-0732">Signal</keyword>
<keyword evidence="12" id="KW-1185">Reference proteome</keyword>
<dbReference type="EC" id="3.2.1.8" evidence="9"/>
<dbReference type="AlphaFoldDB" id="A0A0P0P4I3"/>
<dbReference type="GO" id="GO:0031176">
    <property type="term" value="F:endo-1,4-beta-xylanase activity"/>
    <property type="evidence" value="ECO:0007669"/>
    <property type="project" value="UniProtKB-EC"/>
</dbReference>
<keyword evidence="8 9" id="KW-0624">Polysaccharide degradation</keyword>
<dbReference type="Gene3D" id="3.20.20.80">
    <property type="entry name" value="Glycosidases"/>
    <property type="match status" value="1"/>
</dbReference>
<comment type="similarity">
    <text evidence="2 9">Belongs to the glycosyl hydrolase 10 (cellulase F) family.</text>
</comment>
<keyword evidence="6 9" id="KW-0119">Carbohydrate metabolism</keyword>
<dbReference type="InterPro" id="IPR044846">
    <property type="entry name" value="GH10"/>
</dbReference>
<keyword evidence="7 9" id="KW-0326">Glycosidase</keyword>
<keyword evidence="3" id="KW-0858">Xylan degradation</keyword>
<dbReference type="Proteomes" id="UP000056905">
    <property type="component" value="Chromosome"/>
</dbReference>
<name>A0A0P0P4I3_9CAUL</name>
<dbReference type="PANTHER" id="PTHR31490">
    <property type="entry name" value="GLYCOSYL HYDROLASE"/>
    <property type="match status" value="1"/>
</dbReference>
<feature type="domain" description="GH10" evidence="10">
    <location>
        <begin position="1"/>
        <end position="321"/>
    </location>
</feature>
<dbReference type="SUPFAM" id="SSF51445">
    <property type="entry name" value="(Trans)glycosidases"/>
    <property type="match status" value="1"/>
</dbReference>
<sequence length="325" mass="36869">MPRLRDLAPFRIGTEIVSDEFGRPGFDAAASTQFSQITAGFEMKMEYILQQDGSLRFEGGDRIAEFCKAHNQALHGHTLIWYIDRPATFQKLVGDKRAFDRAYGNYIQSVAGRYRGLARSWDVVNEPVADDGVSLRESLWTEALGQEGHFIRAHEEAHAADPDALLFVNEYHLESKPHKRRTFLKLVESMLKRGVKIDGIGTQTHIDVDLPPGKITEAMRDLASLGLPIHLSEIDVSFQTEGVSLKSKAEKQASQLRLYREAMESFVALPERQQFAFTIWGVRDADSWLRTATWVKDKTDQPLLFDDMGQPKETFWTLVDVLQGR</sequence>
<dbReference type="InterPro" id="IPR001000">
    <property type="entry name" value="GH10_dom"/>
</dbReference>
<comment type="catalytic activity">
    <reaction evidence="1 9">
        <text>Endohydrolysis of (1-&gt;4)-beta-D-xylosidic linkages in xylans.</text>
        <dbReference type="EC" id="3.2.1.8"/>
    </reaction>
</comment>
<dbReference type="STRING" id="69395.AQ619_15695"/>
<dbReference type="EMBL" id="CP013002">
    <property type="protein sequence ID" value="ALL15372.1"/>
    <property type="molecule type" value="Genomic_DNA"/>
</dbReference>